<name>A0A9D2QA28_9FIRM</name>
<gene>
    <name evidence="5" type="ORF">H9697_12185</name>
</gene>
<dbReference type="InterPro" id="IPR036390">
    <property type="entry name" value="WH_DNA-bd_sf"/>
</dbReference>
<evidence type="ECO:0000256" key="3">
    <source>
        <dbReference type="ARBA" id="ARBA00023163"/>
    </source>
</evidence>
<evidence type="ECO:0000313" key="5">
    <source>
        <dbReference type="EMBL" id="HJC75678.1"/>
    </source>
</evidence>
<comment type="caution">
    <text evidence="5">The sequence shown here is derived from an EMBL/GenBank/DDBJ whole genome shotgun (WGS) entry which is preliminary data.</text>
</comment>
<dbReference type="AlphaFoldDB" id="A0A9D2QA28"/>
<protein>
    <submittedName>
        <fullName evidence="5">MarR family winged helix-turn-helix transcriptional regulator</fullName>
    </submittedName>
</protein>
<dbReference type="Pfam" id="PF01047">
    <property type="entry name" value="MarR"/>
    <property type="match status" value="1"/>
</dbReference>
<feature type="domain" description="HTH marR-type" evidence="4">
    <location>
        <begin position="13"/>
        <end position="149"/>
    </location>
</feature>
<dbReference type="SUPFAM" id="SSF46785">
    <property type="entry name" value="Winged helix' DNA-binding domain"/>
    <property type="match status" value="1"/>
</dbReference>
<evidence type="ECO:0000256" key="1">
    <source>
        <dbReference type="ARBA" id="ARBA00023015"/>
    </source>
</evidence>
<evidence type="ECO:0000256" key="2">
    <source>
        <dbReference type="ARBA" id="ARBA00023125"/>
    </source>
</evidence>
<dbReference type="SMART" id="SM00347">
    <property type="entry name" value="HTH_MARR"/>
    <property type="match status" value="1"/>
</dbReference>
<proteinExistence type="predicted"/>
<evidence type="ECO:0000313" key="6">
    <source>
        <dbReference type="Proteomes" id="UP000823902"/>
    </source>
</evidence>
<dbReference type="PROSITE" id="PS50995">
    <property type="entry name" value="HTH_MARR_2"/>
    <property type="match status" value="1"/>
</dbReference>
<accession>A0A9D2QA28</accession>
<reference evidence="5" key="1">
    <citation type="journal article" date="2021" name="PeerJ">
        <title>Extensive microbial diversity within the chicken gut microbiome revealed by metagenomics and culture.</title>
        <authorList>
            <person name="Gilroy R."/>
            <person name="Ravi A."/>
            <person name="Getino M."/>
            <person name="Pursley I."/>
            <person name="Horton D.L."/>
            <person name="Alikhan N.F."/>
            <person name="Baker D."/>
            <person name="Gharbi K."/>
            <person name="Hall N."/>
            <person name="Watson M."/>
            <person name="Adriaenssens E.M."/>
            <person name="Foster-Nyarko E."/>
            <person name="Jarju S."/>
            <person name="Secka A."/>
            <person name="Antonio M."/>
            <person name="Oren A."/>
            <person name="Chaudhuri R.R."/>
            <person name="La Ragione R."/>
            <person name="Hildebrand F."/>
            <person name="Pallen M.J."/>
        </authorList>
    </citation>
    <scope>NUCLEOTIDE SEQUENCE</scope>
    <source>
        <strain evidence="5">CHK196-7946</strain>
    </source>
</reference>
<dbReference type="GO" id="GO:0003700">
    <property type="term" value="F:DNA-binding transcription factor activity"/>
    <property type="evidence" value="ECO:0007669"/>
    <property type="project" value="InterPro"/>
</dbReference>
<reference evidence="5" key="2">
    <citation type="submission" date="2021-04" db="EMBL/GenBank/DDBJ databases">
        <authorList>
            <person name="Gilroy R."/>
        </authorList>
    </citation>
    <scope>NUCLEOTIDE SEQUENCE</scope>
    <source>
        <strain evidence="5">CHK196-7946</strain>
    </source>
</reference>
<sequence>MCSSDNKGTPDCGHDVGRLINTLSHQLKRQMCVQEEEDSLTTNMQRLVLHYILFQSLQRDIYQKDVEKEFQIRRSTATGTLQILEKNGFITREPVKQDARLKKLMPTEKAKAVRQHILDNIRYVEELLAKDIPEEKLTVCREVLMQMSENLSGDEKRREEITDHE</sequence>
<keyword evidence="2" id="KW-0238">DNA-binding</keyword>
<evidence type="ECO:0000259" key="4">
    <source>
        <dbReference type="PROSITE" id="PS50995"/>
    </source>
</evidence>
<dbReference type="InterPro" id="IPR000835">
    <property type="entry name" value="HTH_MarR-typ"/>
</dbReference>
<dbReference type="PANTHER" id="PTHR42756:SF1">
    <property type="entry name" value="TRANSCRIPTIONAL REPRESSOR OF EMRAB OPERON"/>
    <property type="match status" value="1"/>
</dbReference>
<dbReference type="EMBL" id="DWVY01000062">
    <property type="protein sequence ID" value="HJC75678.1"/>
    <property type="molecule type" value="Genomic_DNA"/>
</dbReference>
<dbReference type="Gene3D" id="1.10.10.10">
    <property type="entry name" value="Winged helix-like DNA-binding domain superfamily/Winged helix DNA-binding domain"/>
    <property type="match status" value="1"/>
</dbReference>
<organism evidence="5 6">
    <name type="scientific">Candidatus Mediterraneibacter faecavium</name>
    <dbReference type="NCBI Taxonomy" id="2838668"/>
    <lineage>
        <taxon>Bacteria</taxon>
        <taxon>Bacillati</taxon>
        <taxon>Bacillota</taxon>
        <taxon>Clostridia</taxon>
        <taxon>Lachnospirales</taxon>
        <taxon>Lachnospiraceae</taxon>
        <taxon>Mediterraneibacter</taxon>
    </lineage>
</organism>
<dbReference type="Proteomes" id="UP000823902">
    <property type="component" value="Unassembled WGS sequence"/>
</dbReference>
<dbReference type="GO" id="GO:0003677">
    <property type="term" value="F:DNA binding"/>
    <property type="evidence" value="ECO:0007669"/>
    <property type="project" value="UniProtKB-KW"/>
</dbReference>
<keyword evidence="3" id="KW-0804">Transcription</keyword>
<dbReference type="PRINTS" id="PR00598">
    <property type="entry name" value="HTHMARR"/>
</dbReference>
<keyword evidence="1" id="KW-0805">Transcription regulation</keyword>
<dbReference type="PANTHER" id="PTHR42756">
    <property type="entry name" value="TRANSCRIPTIONAL REGULATOR, MARR"/>
    <property type="match status" value="1"/>
</dbReference>
<dbReference type="InterPro" id="IPR036388">
    <property type="entry name" value="WH-like_DNA-bd_sf"/>
</dbReference>